<sequence length="1522" mass="167881">MHIWRTAASNWVKRHARSNAARWRRPEPASSSAAAKTIARLLAVGGHGCWSEATALYAEALATKSVQRYGVVTPAHRHDCIALILGAMSSSVDASGSDINRGEESLTPHYGMLAERLSLDIIVPHSDVGQEEKEAASVACIAVFRALLTSGRTHAVQRFAQQLLRSRNSREHGLWALRTIMLAVTAREEGMYRQLFLHSGLLKDLEHLTGLDAFTVVMSSCDGHEKNIGPCGGRTEGNLGRDEVHRVAARWCVDVALHMHTCPWRFCLTNEKEPRRETAFNSEVTSYCCAKELPMPAFAVTMLPFEVLRSNAVGVLRCCTAAGNGSHGNEVVTFDGTASNVSGGRSGDSTSCSTTAPSLGLPALKRLQDVVSAAIEVPLSTYEPVECLYLLLQISRDSTAPDPRRVMPSTMNILWWRRHLQSCVLESVKSAVRWKSVCDFVGLSRLVTERVPHCFPLLVAHAAESPDALRTLFNEVSRQEGAAAHPVDDIPRSCVMGLLQMCGDERSAAVIDWVVEHCKDHESIAQFVLDSLGQHQKLASVVVRRLFQRSEQSSDVINALSRLLEKGTCRTLLADVCSLVPQAQQWTVALRFVSGMSAPEVGHVHTAFMAFVGNCDEQFAINMALLWSDETFTWLKADVNPPPRRVYMDDRWSDALRLVALGAERLTQRPELLGKYIRYFSKRVAVNSRLYMELEALLACSKVGGGSARNCGRSSNWNPIASTVTGGPPLETSLVGVRTGVLPKGQQWMEACAHASEVGVTRGVLEILAKRGRWEEATIVLARAEAKRRVEWAPLVIRAARLSSQWRAALSVAEKIAANGMKLHYSVVAELLACCFSADVPLEVVQLWLHRRSVGESTSSHVLFGLGPGSSLRTEQRDANDKHNVFGDASRWLGSAQAELFFVLLESSSSRSSDHQWRYALQLLKEHVLLSGGVPSARVFRSTYSILHRAERWRESLQLLGLQRSVCGSPTVKCVHLVLSTLPSTAWQYALGALQCIPPGDSGSIHRVLPLLLPVSWESALGLMIDHRVMTNTAMECVVGCEDVPLVLRLQAWRRLLPSLPVSMKHRAAPIYLRLAAGVADGDVGVEGTNGLDAMCVIERSIRGLRGDYINYASFVYHRALLHRHWCNDSLHPSGGVAAFRALSGIAEVDQQCEVSAAALEQLSNIVERLEQVCGTVSASTATHGSQHLERTVPVVNSGEILQGSAPTNARRDPETHCFSFVSSYWLSLFYLFRYCRCVISSSLFPFFLKKKDQGSGLPIFDVMRLHTVRAPIITRAAMRGYSEARSNYDGTSLPAWPAPGKKPTYPAALSELRLPQPRMRKTRTEWMYYHGHGGCPGKYGPSREIADFEYADGTPASISGRRFAFKHHQDHLLVQLIRAAATVERYDASGLLPRIPGTAEQRNWDPAIPLFLDDVDEQGRPAPLRTAGDAPGTMVSHVCSRVVDERMGTPTHTPNELANRHEGETLEANTMFATNDPSAFVSDTVKLRDDKRPYWSRRRWALTDKFLVPKSPKPKNTIKDE</sequence>
<organism evidence="1 2">
    <name type="scientific">Trypanosoma brucei brucei (strain 927/4 GUTat10.1)</name>
    <dbReference type="NCBI Taxonomy" id="185431"/>
    <lineage>
        <taxon>Eukaryota</taxon>
        <taxon>Discoba</taxon>
        <taxon>Euglenozoa</taxon>
        <taxon>Kinetoplastea</taxon>
        <taxon>Metakinetoplastina</taxon>
        <taxon>Trypanosomatida</taxon>
        <taxon>Trypanosomatidae</taxon>
        <taxon>Trypanosoma</taxon>
    </lineage>
</organism>
<dbReference type="AlphaFoldDB" id="Q385V2"/>
<dbReference type="KEGG" id="tbr:Tb11.02.2250"/>
<dbReference type="PaxDb" id="5691-EAN79429"/>
<dbReference type="RefSeq" id="XP_828541.1">
    <property type="nucleotide sequence ID" value="XM_823448.1"/>
</dbReference>
<reference evidence="1 2" key="1">
    <citation type="journal article" date="2005" name="Science">
        <title>Comparative genomics of trypanosomatid parasitic protozoa.</title>
        <authorList>
            <person name="El-Sayed N.M."/>
            <person name="Myler P.J."/>
            <person name="Blandin G."/>
            <person name="Berriman M."/>
            <person name="Crabtree J."/>
            <person name="Aggarwal G."/>
            <person name="Caler E."/>
            <person name="Renauld H."/>
            <person name="Worthey E.A."/>
            <person name="Hertz-Fowler C."/>
            <person name="Ghedin E."/>
            <person name="Peacock C."/>
            <person name="Bartholomeu D.C."/>
            <person name="Haas B.J."/>
            <person name="Tran A.N."/>
            <person name="Wortman J.R."/>
            <person name="Alsmark U.C."/>
            <person name="Angiuoli S."/>
            <person name="Anupama A."/>
            <person name="Badger J."/>
            <person name="Bringaud F."/>
            <person name="Cadag E."/>
            <person name="Carlton J.M."/>
            <person name="Cerqueira G.C."/>
            <person name="Creasy T."/>
            <person name="Delcher A.L."/>
            <person name="Djikeng A."/>
            <person name="Embley T.M."/>
            <person name="Hauser C."/>
            <person name="Ivens A.C."/>
            <person name="Kummerfeld S.K."/>
            <person name="Pereira-Leal J.B."/>
            <person name="Nilsson D."/>
            <person name="Peterson J."/>
            <person name="Salzberg S.L."/>
            <person name="Shallom J."/>
            <person name="Silva J.C."/>
            <person name="Sundaram J."/>
            <person name="Westenberger S."/>
            <person name="White O."/>
            <person name="Melville S.E."/>
            <person name="Donelson J.E."/>
            <person name="Andersson B."/>
            <person name="Stuart K.D."/>
            <person name="Hall N."/>
        </authorList>
    </citation>
    <scope>NUCLEOTIDE SEQUENCE [LARGE SCALE GENOMIC DNA]</scope>
    <source>
        <strain evidence="1 2">927/4 GUTat10.1</strain>
    </source>
</reference>
<evidence type="ECO:0007829" key="3">
    <source>
        <dbReference type="PDB" id="6HIV"/>
    </source>
</evidence>
<proteinExistence type="evidence at protein level"/>
<dbReference type="EMBL" id="CH464491">
    <property type="protein sequence ID" value="EAN79429.1"/>
    <property type="molecule type" value="Genomic_DNA"/>
</dbReference>
<protein>
    <submittedName>
        <fullName evidence="1">Uncharacterized protein</fullName>
    </submittedName>
</protein>
<dbReference type="OrthoDB" id="257566at2759"/>
<dbReference type="EMDB" id="EMD-0229"/>
<dbReference type="PDBsum" id="6HIX"/>
<evidence type="ECO:0007829" key="4">
    <source>
        <dbReference type="PDB" id="6HIX"/>
    </source>
</evidence>
<dbReference type="GO" id="GO:0005737">
    <property type="term" value="C:cytoplasm"/>
    <property type="evidence" value="ECO:0006056"/>
    <property type="project" value="Others"/>
</dbReference>
<reference evidence="3 4" key="3">
    <citation type="journal article" date="2018" name="Science">
        <title>Evolutionary shift toward protein-based architecture in trypanosomal mitochondrial ribosomes.</title>
        <authorList>
            <person name="Ramrath D.J.F."/>
            <person name="Niemann M."/>
            <person name="Leibundgut M."/>
            <person name="Bieri P."/>
            <person name="Prange C."/>
            <person name="Horn E.K."/>
            <person name="Leitner A."/>
            <person name="Boehringer D."/>
            <person name="Schneider A."/>
            <person name="Ban N."/>
        </authorList>
    </citation>
    <scope>STRUCTURE BY ELECTRON MICROSCOPY (3.39 ANGSTROMS) OF 1264-1522</scope>
</reference>
<dbReference type="STRING" id="185431.Q385V2"/>
<dbReference type="Proteomes" id="UP000008524">
    <property type="component" value="Chromosome 11"/>
</dbReference>
<evidence type="ECO:0007829" key="5">
    <source>
        <dbReference type="PDB" id="6YXY"/>
    </source>
</evidence>
<dbReference type="PDBsum" id="6HIV"/>
<dbReference type="PDB" id="6HIX">
    <property type="method" value="EM"/>
    <property type="resolution" value="3.39 A"/>
    <property type="chains" value="Ao=1264-1522"/>
</dbReference>
<dbReference type="eggNOG" id="ENOG502SJZM">
    <property type="taxonomic scope" value="Eukaryota"/>
</dbReference>
<dbReference type="PDB" id="6YXY">
    <property type="method" value="EM"/>
    <property type="resolution" value="3.10 A"/>
    <property type="chains" value="Ao=1-1522"/>
</dbReference>
<dbReference type="EMDB" id="EMD-11000"/>
<keyword evidence="2" id="KW-1185">Reference proteome</keyword>
<dbReference type="GO" id="GO:0005762">
    <property type="term" value="C:mitochondrial large ribosomal subunit"/>
    <property type="evidence" value="ECO:0000314"/>
    <property type="project" value="GeneDB"/>
</dbReference>
<dbReference type="GeneID" id="3664242"/>
<keyword evidence="3 4" id="KW-0002">3D-structure</keyword>
<dbReference type="PDB" id="6HIV">
    <property type="method" value="EM"/>
    <property type="resolution" value="7.80 A"/>
    <property type="chains" value="Ao=1264-1522"/>
</dbReference>
<dbReference type="EMDB" id="EMD-0231"/>
<evidence type="ECO:0000313" key="2">
    <source>
        <dbReference type="Proteomes" id="UP000008524"/>
    </source>
</evidence>
<name>Q385V2_TRYB2</name>
<reference evidence="1 2" key="2">
    <citation type="journal article" date="2005" name="Science">
        <title>The genome of the African trypanosome Trypanosoma brucei.</title>
        <authorList>
            <person name="Berriman M."/>
            <person name="Ghedin E."/>
            <person name="Hertz-Fowler C."/>
            <person name="Blandin G."/>
            <person name="Renauld H."/>
            <person name="Bartholomeu D.C."/>
            <person name="Lennard N.J."/>
            <person name="Caler E."/>
            <person name="Hamlin N.E."/>
            <person name="Haas B."/>
            <person name="Bohme U."/>
            <person name="Hannick L."/>
            <person name="Aslett M.A."/>
            <person name="Shallom J."/>
            <person name="Marcello L."/>
            <person name="Hou L."/>
            <person name="Wickstead B."/>
            <person name="Alsmark U.C."/>
            <person name="Arrowsmith C."/>
            <person name="Atkin R.J."/>
            <person name="Barron A.J."/>
            <person name="Bringaud F."/>
            <person name="Brooks K."/>
            <person name="Carrington M."/>
            <person name="Cherevach I."/>
            <person name="Chillingworth T.J."/>
            <person name="Churcher C."/>
            <person name="Clark L.N."/>
            <person name="Corton C.H."/>
            <person name="Cronin A."/>
            <person name="Davies R.M."/>
            <person name="Doggett J."/>
            <person name="Djikeng A."/>
            <person name="Feldblyum T."/>
            <person name="Field M.C."/>
            <person name="Fraser A."/>
            <person name="Goodhead I."/>
            <person name="Hance Z."/>
            <person name="Harper D."/>
            <person name="Harris B.R."/>
            <person name="Hauser H."/>
            <person name="Hostetler J."/>
            <person name="Ivens A."/>
            <person name="Jagels K."/>
            <person name="Johnson D."/>
            <person name="Johnson J."/>
            <person name="Jones K."/>
            <person name="Kerhornou A.X."/>
            <person name="Koo H."/>
            <person name="Larke N."/>
            <person name="Landfear S."/>
            <person name="Larkin C."/>
            <person name="Leech V."/>
            <person name="Line A."/>
            <person name="Lord A."/>
            <person name="Macleod A."/>
            <person name="Mooney P.J."/>
            <person name="Moule S."/>
            <person name="Martin D.M."/>
            <person name="Morgan G.W."/>
            <person name="Mungall K."/>
            <person name="Norbertczak H."/>
            <person name="Ormond D."/>
            <person name="Pai G."/>
            <person name="Peacock C.S."/>
            <person name="Peterson J."/>
            <person name="Quail M.A."/>
            <person name="Rabbinowitsch E."/>
            <person name="Rajandream M.A."/>
            <person name="Reitter C."/>
            <person name="Salzberg S.L."/>
            <person name="Sanders M."/>
            <person name="Schobel S."/>
            <person name="Sharp S."/>
            <person name="Simmonds M."/>
            <person name="Simpson A.J."/>
            <person name="Tallon L."/>
            <person name="Turner C.M."/>
            <person name="Tait A."/>
            <person name="Tivey A.R."/>
            <person name="Van Aken S."/>
            <person name="Walker D."/>
            <person name="Wanless D."/>
            <person name="Wang S."/>
            <person name="White B."/>
            <person name="White O."/>
            <person name="Whitehead S."/>
            <person name="Woodward J."/>
            <person name="Wortman J."/>
            <person name="Adams M.D."/>
            <person name="Embley T.M."/>
            <person name="Gull K."/>
            <person name="Ullu E."/>
            <person name="Barry J.D."/>
            <person name="Fairlamb A.H."/>
            <person name="Opperdoes F."/>
            <person name="Barrell B.G."/>
            <person name="Donelson J.E."/>
            <person name="Hall N."/>
            <person name="Fraser C.M."/>
            <person name="Melville S.E."/>
            <person name="El-Sayed N.M."/>
        </authorList>
    </citation>
    <scope>NUCLEOTIDE SEQUENCE [LARGE SCALE GENOMIC DNA]</scope>
    <source>
        <strain evidence="1 2">927/4 GUTat10.1</strain>
    </source>
</reference>
<accession>Q385V2</accession>
<evidence type="ECO:0000313" key="1">
    <source>
        <dbReference type="EMBL" id="EAN79429.1"/>
    </source>
</evidence>
<gene>
    <name evidence="1" type="ORF">Tb11.02.2250</name>
</gene>
<reference evidence="5" key="4">
    <citation type="journal article" date="2020" name="Mol. Cell">
        <title>Structural Insights into the Mechanism of Mitoribosomal Large Subunit Biogenesis.</title>
        <authorList>
            <person name="Jaskolowski M."/>
            <person name="Ramrath D.J.F."/>
            <person name="Bieri P."/>
            <person name="Niemann M."/>
            <person name="Mattei S."/>
            <person name="Calderaro S."/>
            <person name="Leibundgut M."/>
            <person name="Horn E.K."/>
            <person name="Boehringer D."/>
            <person name="Schneider A."/>
            <person name="Ban N."/>
        </authorList>
    </citation>
    <scope>STRUCTURE BY ELECTRON MICROSCOPY (3.10 ANGSTROMS)</scope>
</reference>
<dbReference type="InParanoid" id="Q385V2"/>